<evidence type="ECO:0000256" key="2">
    <source>
        <dbReference type="ARBA" id="ARBA00022723"/>
    </source>
</evidence>
<feature type="domain" description="TRAF-type" evidence="6">
    <location>
        <begin position="41"/>
        <end position="118"/>
    </location>
</feature>
<sequence>MCCRNCSETITQCPGCKIDSPRRTDIVPHFIQQQLNDLTIQCSKCSEETCRGNWEDHLLDCIEECPNLCGKALRTGLTTQHIREECPHTYIECIMSSFGCGWKGHRTHLAQHLDTCSRHQLRSLLETHQKEREQFEKERGRFKRQKERMKKEREAIAWERVEMLNNESDWKLRCTELEDELGKTRQQLTDWQGMYEKLRDLHDRTTFDQATTHRHI</sequence>
<dbReference type="EMBL" id="MDYQ01000023">
    <property type="protein sequence ID" value="PRP87088.1"/>
    <property type="molecule type" value="Genomic_DNA"/>
</dbReference>
<dbReference type="InParanoid" id="A0A2P6NT87"/>
<evidence type="ECO:0000256" key="5">
    <source>
        <dbReference type="SAM" id="Coils"/>
    </source>
</evidence>
<feature type="coiled-coil region" evidence="5">
    <location>
        <begin position="118"/>
        <end position="152"/>
    </location>
</feature>
<gene>
    <name evidence="7" type="ORF">PROFUN_04824</name>
</gene>
<keyword evidence="5" id="KW-0175">Coiled coil</keyword>
<keyword evidence="3" id="KW-0863">Zinc-finger</keyword>
<evidence type="ECO:0000259" key="6">
    <source>
        <dbReference type="Pfam" id="PF15965"/>
    </source>
</evidence>
<evidence type="ECO:0000313" key="7">
    <source>
        <dbReference type="EMBL" id="PRP87088.1"/>
    </source>
</evidence>
<protein>
    <recommendedName>
        <fullName evidence="6">TRAF-type domain-containing protein</fullName>
    </recommendedName>
</protein>
<keyword evidence="2" id="KW-0479">Metal-binding</keyword>
<organism evidence="7 8">
    <name type="scientific">Planoprotostelium fungivorum</name>
    <dbReference type="NCBI Taxonomy" id="1890364"/>
    <lineage>
        <taxon>Eukaryota</taxon>
        <taxon>Amoebozoa</taxon>
        <taxon>Evosea</taxon>
        <taxon>Variosea</taxon>
        <taxon>Cavosteliida</taxon>
        <taxon>Cavosteliaceae</taxon>
        <taxon>Planoprotostelium</taxon>
    </lineage>
</organism>
<accession>A0A2P6NT87</accession>
<dbReference type="Gene3D" id="3.30.40.10">
    <property type="entry name" value="Zinc/RING finger domain, C3HC4 (zinc finger)"/>
    <property type="match status" value="1"/>
</dbReference>
<dbReference type="OrthoDB" id="34602at2759"/>
<name>A0A2P6NT87_9EUKA</name>
<dbReference type="Proteomes" id="UP000241769">
    <property type="component" value="Unassembled WGS sequence"/>
</dbReference>
<reference evidence="7 8" key="1">
    <citation type="journal article" date="2018" name="Genome Biol. Evol.">
        <title>Multiple Roots of Fruiting Body Formation in Amoebozoa.</title>
        <authorList>
            <person name="Hillmann F."/>
            <person name="Forbes G."/>
            <person name="Novohradska S."/>
            <person name="Ferling I."/>
            <person name="Riege K."/>
            <person name="Groth M."/>
            <person name="Westermann M."/>
            <person name="Marz M."/>
            <person name="Spaller T."/>
            <person name="Winckler T."/>
            <person name="Schaap P."/>
            <person name="Glockner G."/>
        </authorList>
    </citation>
    <scope>NUCLEOTIDE SEQUENCE [LARGE SCALE GENOMIC DNA]</scope>
    <source>
        <strain evidence="7 8">Jena</strain>
    </source>
</reference>
<dbReference type="InterPro" id="IPR013083">
    <property type="entry name" value="Znf_RING/FYVE/PHD"/>
</dbReference>
<keyword evidence="4" id="KW-0862">Zinc</keyword>
<evidence type="ECO:0000313" key="8">
    <source>
        <dbReference type="Proteomes" id="UP000241769"/>
    </source>
</evidence>
<evidence type="ECO:0000256" key="1">
    <source>
        <dbReference type="ARBA" id="ARBA00003051"/>
    </source>
</evidence>
<dbReference type="AlphaFoldDB" id="A0A2P6NT87"/>
<dbReference type="GO" id="GO:0008270">
    <property type="term" value="F:zinc ion binding"/>
    <property type="evidence" value="ECO:0007669"/>
    <property type="project" value="UniProtKB-KW"/>
</dbReference>
<evidence type="ECO:0000256" key="4">
    <source>
        <dbReference type="ARBA" id="ARBA00022833"/>
    </source>
</evidence>
<proteinExistence type="predicted"/>
<dbReference type="Pfam" id="PF15965">
    <property type="entry name" value="zf-TRAF_2"/>
    <property type="match status" value="1"/>
</dbReference>
<evidence type="ECO:0000256" key="3">
    <source>
        <dbReference type="ARBA" id="ARBA00022771"/>
    </source>
</evidence>
<dbReference type="InterPro" id="IPR001293">
    <property type="entry name" value="Znf_TRAF"/>
</dbReference>
<comment type="function">
    <text evidence="1">Probable adapter protein and signal transducer that links members of the tumor necrosis factor receptor family to different signaling pathways by association with the receptor cytoplasmic domain and kinases.</text>
</comment>
<comment type="caution">
    <text evidence="7">The sequence shown here is derived from an EMBL/GenBank/DDBJ whole genome shotgun (WGS) entry which is preliminary data.</text>
</comment>
<keyword evidence="8" id="KW-1185">Reference proteome</keyword>
<dbReference type="STRING" id="1890364.A0A2P6NT87"/>